<proteinExistence type="predicted"/>
<name>A0A1H9K2P9_9RHOB</name>
<dbReference type="OrthoDB" id="9813122at2"/>
<dbReference type="AlphaFoldDB" id="A0A1H9K2P9"/>
<dbReference type="STRING" id="657014.SAMN04488092_1172"/>
<feature type="compositionally biased region" description="Basic and acidic residues" evidence="1">
    <location>
        <begin position="249"/>
        <end position="263"/>
    </location>
</feature>
<sequence length="271" mass="30062">MRDTESAILAEHGSLAEKMHRVTPALLAVYAEDGVMLEQPMAFTVNSGHARQVQVWDVINSSWNKEPFQLWHMLTDLFQGDDGGWIEDTALLDRLMTRKLQAETQTSAVESWKWIMVALDLPYSYSHDLRSLPGEPEPMTDNEGATHAMLGVDYRALEEENAGQGELPDEIDTPGAMVKKFETRSLTFDQSEVGRAGVFDTFDRYGALAVYRRYLRPENELREETAVQNGATMLELSSCRVVTPIGADLPKDQDDGAAGHEVDGSLDAGVA</sequence>
<reference evidence="2 3" key="1">
    <citation type="submission" date="2016-10" db="EMBL/GenBank/DDBJ databases">
        <authorList>
            <person name="de Groot N.N."/>
        </authorList>
    </citation>
    <scope>NUCLEOTIDE SEQUENCE [LARGE SCALE GENOMIC DNA]</scope>
    <source>
        <strain evidence="2 3">DSM 22007</strain>
    </source>
</reference>
<protein>
    <submittedName>
        <fullName evidence="2">Chromosome partitioning protein, ParB family</fullName>
    </submittedName>
</protein>
<accession>A0A1H9K2P9</accession>
<organism evidence="2 3">
    <name type="scientific">Thalassovita taeanensis</name>
    <dbReference type="NCBI Taxonomy" id="657014"/>
    <lineage>
        <taxon>Bacteria</taxon>
        <taxon>Pseudomonadati</taxon>
        <taxon>Pseudomonadota</taxon>
        <taxon>Alphaproteobacteria</taxon>
        <taxon>Rhodobacterales</taxon>
        <taxon>Roseobacteraceae</taxon>
        <taxon>Thalassovita</taxon>
    </lineage>
</organism>
<evidence type="ECO:0000313" key="2">
    <source>
        <dbReference type="EMBL" id="SEQ93392.1"/>
    </source>
</evidence>
<evidence type="ECO:0000256" key="1">
    <source>
        <dbReference type="SAM" id="MobiDB-lite"/>
    </source>
</evidence>
<keyword evidence="3" id="KW-1185">Reference proteome</keyword>
<gene>
    <name evidence="2" type="ORF">SAMN04488092_1172</name>
</gene>
<evidence type="ECO:0000313" key="3">
    <source>
        <dbReference type="Proteomes" id="UP000198634"/>
    </source>
</evidence>
<dbReference type="EMBL" id="FOEP01000017">
    <property type="protein sequence ID" value="SEQ93392.1"/>
    <property type="molecule type" value="Genomic_DNA"/>
</dbReference>
<dbReference type="RefSeq" id="WP_139246481.1">
    <property type="nucleotide sequence ID" value="NZ_FOEP01000017.1"/>
</dbReference>
<dbReference type="Proteomes" id="UP000198634">
    <property type="component" value="Unassembled WGS sequence"/>
</dbReference>
<feature type="region of interest" description="Disordered" evidence="1">
    <location>
        <begin position="247"/>
        <end position="271"/>
    </location>
</feature>